<feature type="region of interest" description="Disordered" evidence="1">
    <location>
        <begin position="56"/>
        <end position="85"/>
    </location>
</feature>
<dbReference type="Proteomes" id="UP000314294">
    <property type="component" value="Unassembled WGS sequence"/>
</dbReference>
<accession>A0A4Z2HZ06</accession>
<name>A0A4Z2HZ06_9TELE</name>
<protein>
    <submittedName>
        <fullName evidence="2">Uncharacterized protein</fullName>
    </submittedName>
</protein>
<dbReference type="AlphaFoldDB" id="A0A4Z2HZ06"/>
<evidence type="ECO:0000256" key="1">
    <source>
        <dbReference type="SAM" id="MobiDB-lite"/>
    </source>
</evidence>
<keyword evidence="3" id="KW-1185">Reference proteome</keyword>
<dbReference type="EMBL" id="SRLO01000158">
    <property type="protein sequence ID" value="TNN70801.1"/>
    <property type="molecule type" value="Genomic_DNA"/>
</dbReference>
<comment type="caution">
    <text evidence="2">The sequence shown here is derived from an EMBL/GenBank/DDBJ whole genome shotgun (WGS) entry which is preliminary data.</text>
</comment>
<organism evidence="2 3">
    <name type="scientific">Liparis tanakae</name>
    <name type="common">Tanaka's snailfish</name>
    <dbReference type="NCBI Taxonomy" id="230148"/>
    <lineage>
        <taxon>Eukaryota</taxon>
        <taxon>Metazoa</taxon>
        <taxon>Chordata</taxon>
        <taxon>Craniata</taxon>
        <taxon>Vertebrata</taxon>
        <taxon>Euteleostomi</taxon>
        <taxon>Actinopterygii</taxon>
        <taxon>Neopterygii</taxon>
        <taxon>Teleostei</taxon>
        <taxon>Neoteleostei</taxon>
        <taxon>Acanthomorphata</taxon>
        <taxon>Eupercaria</taxon>
        <taxon>Perciformes</taxon>
        <taxon>Cottioidei</taxon>
        <taxon>Cottales</taxon>
        <taxon>Liparidae</taxon>
        <taxon>Liparis</taxon>
    </lineage>
</organism>
<evidence type="ECO:0000313" key="3">
    <source>
        <dbReference type="Proteomes" id="UP000314294"/>
    </source>
</evidence>
<sequence>MWPSGMLGNEGWQGGIQASDYEPCWEERKDLSCEGCARLFTFAGEVFSFCSHAEGNERDELPASHTSRGERKDVAKNAKRNPSEI</sequence>
<reference evidence="2 3" key="1">
    <citation type="submission" date="2019-03" db="EMBL/GenBank/DDBJ databases">
        <title>First draft genome of Liparis tanakae, snailfish: a comprehensive survey of snailfish specific genes.</title>
        <authorList>
            <person name="Kim W."/>
            <person name="Song I."/>
            <person name="Jeong J.-H."/>
            <person name="Kim D."/>
            <person name="Kim S."/>
            <person name="Ryu S."/>
            <person name="Song J.Y."/>
            <person name="Lee S.K."/>
        </authorList>
    </citation>
    <scope>NUCLEOTIDE SEQUENCE [LARGE SCALE GENOMIC DNA]</scope>
    <source>
        <tissue evidence="2">Muscle</tissue>
    </source>
</reference>
<evidence type="ECO:0000313" key="2">
    <source>
        <dbReference type="EMBL" id="TNN70801.1"/>
    </source>
</evidence>
<gene>
    <name evidence="2" type="ORF">EYF80_018935</name>
</gene>
<proteinExistence type="predicted"/>